<dbReference type="InterPro" id="IPR039422">
    <property type="entry name" value="MarR/SlyA-like"/>
</dbReference>
<dbReference type="InterPro" id="IPR036390">
    <property type="entry name" value="WH_DNA-bd_sf"/>
</dbReference>
<dbReference type="EMBL" id="CP045309">
    <property type="protein sequence ID" value="QGL47198.1"/>
    <property type="molecule type" value="Genomic_DNA"/>
</dbReference>
<dbReference type="SMART" id="SM00347">
    <property type="entry name" value="HTH_MARR"/>
    <property type="match status" value="1"/>
</dbReference>
<evidence type="ECO:0000313" key="5">
    <source>
        <dbReference type="Proteomes" id="UP000477779"/>
    </source>
</evidence>
<accession>A0AAJ2ZE56</accession>
<reference evidence="3 4" key="1">
    <citation type="submission" date="2019-10" db="EMBL/GenBank/DDBJ databases">
        <title>Genome Sequence of Micromonospora terminaliae DSM 101760.</title>
        <authorList>
            <person name="Guo L."/>
        </authorList>
    </citation>
    <scope>NUCLEOTIDE SEQUENCE [LARGE SCALE GENOMIC DNA]</scope>
    <source>
        <strain evidence="3 4">DSM 101760</strain>
    </source>
</reference>
<protein>
    <submittedName>
        <fullName evidence="2">MarR family transcriptional regulator</fullName>
    </submittedName>
</protein>
<gene>
    <name evidence="2" type="ORF">G3561_10890</name>
    <name evidence="3" type="ORF">GCE86_09155</name>
</gene>
<dbReference type="RefSeq" id="WP_154226544.1">
    <property type="nucleotide sequence ID" value="NZ_CP045309.1"/>
</dbReference>
<reference evidence="2 5" key="2">
    <citation type="submission" date="2020-02" db="EMBL/GenBank/DDBJ databases">
        <title>WGS of Micromonospora spp. isolated from hot spring.</title>
        <authorList>
            <person name="Thawai C."/>
        </authorList>
    </citation>
    <scope>NUCLEOTIDE SEQUENCE [LARGE SCALE GENOMIC DNA]</scope>
    <source>
        <strain evidence="2 5">TMS7</strain>
    </source>
</reference>
<dbReference type="PANTHER" id="PTHR33164">
    <property type="entry name" value="TRANSCRIPTIONAL REGULATOR, MARR FAMILY"/>
    <property type="match status" value="1"/>
</dbReference>
<dbReference type="GO" id="GO:0006950">
    <property type="term" value="P:response to stress"/>
    <property type="evidence" value="ECO:0007669"/>
    <property type="project" value="TreeGrafter"/>
</dbReference>
<keyword evidence="4" id="KW-1185">Reference proteome</keyword>
<dbReference type="GO" id="GO:0003700">
    <property type="term" value="F:DNA-binding transcription factor activity"/>
    <property type="evidence" value="ECO:0007669"/>
    <property type="project" value="InterPro"/>
</dbReference>
<evidence type="ECO:0000313" key="2">
    <source>
        <dbReference type="EMBL" id="NES28050.1"/>
    </source>
</evidence>
<dbReference type="AlphaFoldDB" id="A0AAJ2ZE56"/>
<proteinExistence type="predicted"/>
<dbReference type="PANTHER" id="PTHR33164:SF57">
    <property type="entry name" value="MARR-FAMILY TRANSCRIPTIONAL REGULATOR"/>
    <property type="match status" value="1"/>
</dbReference>
<dbReference type="Proteomes" id="UP000402241">
    <property type="component" value="Chromosome"/>
</dbReference>
<name>A0AAJ2ZE56_9ACTN</name>
<dbReference type="Gene3D" id="1.10.10.10">
    <property type="entry name" value="Winged helix-like DNA-binding domain superfamily/Winged helix DNA-binding domain"/>
    <property type="match status" value="1"/>
</dbReference>
<evidence type="ECO:0000313" key="4">
    <source>
        <dbReference type="Proteomes" id="UP000402241"/>
    </source>
</evidence>
<dbReference type="InterPro" id="IPR036388">
    <property type="entry name" value="WH-like_DNA-bd_sf"/>
</dbReference>
<feature type="domain" description="HTH marR-type" evidence="1">
    <location>
        <begin position="18"/>
        <end position="143"/>
    </location>
</feature>
<organism evidence="2 5">
    <name type="scientific">Micromonospora terminaliae</name>
    <dbReference type="NCBI Taxonomy" id="1914461"/>
    <lineage>
        <taxon>Bacteria</taxon>
        <taxon>Bacillati</taxon>
        <taxon>Actinomycetota</taxon>
        <taxon>Actinomycetes</taxon>
        <taxon>Micromonosporales</taxon>
        <taxon>Micromonosporaceae</taxon>
        <taxon>Micromonospora</taxon>
    </lineage>
</organism>
<dbReference type="Proteomes" id="UP000477779">
    <property type="component" value="Unassembled WGS sequence"/>
</dbReference>
<dbReference type="Pfam" id="PF01047">
    <property type="entry name" value="MarR"/>
    <property type="match status" value="1"/>
</dbReference>
<dbReference type="InterPro" id="IPR011991">
    <property type="entry name" value="ArsR-like_HTH"/>
</dbReference>
<dbReference type="EMBL" id="JAAHBZ010000003">
    <property type="protein sequence ID" value="NES28050.1"/>
    <property type="molecule type" value="Genomic_DNA"/>
</dbReference>
<dbReference type="CDD" id="cd00090">
    <property type="entry name" value="HTH_ARSR"/>
    <property type="match status" value="1"/>
</dbReference>
<dbReference type="InterPro" id="IPR000835">
    <property type="entry name" value="HTH_MarR-typ"/>
</dbReference>
<dbReference type="PRINTS" id="PR00598">
    <property type="entry name" value="HTHMARR"/>
</dbReference>
<evidence type="ECO:0000313" key="3">
    <source>
        <dbReference type="EMBL" id="QGL47198.1"/>
    </source>
</evidence>
<evidence type="ECO:0000259" key="1">
    <source>
        <dbReference type="PROSITE" id="PS50995"/>
    </source>
</evidence>
<sequence>MGQQPHHIHCGGDGHECSVEALLPLVGAVVALAVRCLTGLEPELTLPQYRILQLLDSRGPRRVSEIAAELGVMRPAASRLCDRLQRHRLVERRSGLADRREVHLHLTPAGAALLGEIINRQRAALSDLAATLPNLDIRPPHRP</sequence>
<dbReference type="PROSITE" id="PS50995">
    <property type="entry name" value="HTH_MARR_2"/>
    <property type="match status" value="1"/>
</dbReference>
<dbReference type="SUPFAM" id="SSF46785">
    <property type="entry name" value="Winged helix' DNA-binding domain"/>
    <property type="match status" value="1"/>
</dbReference>